<accession>A0A8I1SIK5</accession>
<comment type="caution">
    <text evidence="2">The sequence shown here is derived from an EMBL/GenBank/DDBJ whole genome shotgun (WGS) entry which is preliminary data.</text>
</comment>
<evidence type="ECO:0000313" key="3">
    <source>
        <dbReference type="Proteomes" id="UP000664405"/>
    </source>
</evidence>
<protein>
    <submittedName>
        <fullName evidence="2">Uncharacterized protein</fullName>
    </submittedName>
</protein>
<gene>
    <name evidence="2" type="ORF">JF547_05225</name>
</gene>
<dbReference type="RefSeq" id="WP_170310072.1">
    <property type="nucleotide sequence ID" value="NZ_JAEKJW010000001.1"/>
</dbReference>
<keyword evidence="1" id="KW-0732">Signal</keyword>
<dbReference type="EMBL" id="JAEKJW010000001">
    <property type="protein sequence ID" value="MBN8195864.1"/>
    <property type="molecule type" value="Genomic_DNA"/>
</dbReference>
<dbReference type="AlphaFoldDB" id="A0A8I1SIK5"/>
<evidence type="ECO:0000313" key="2">
    <source>
        <dbReference type="EMBL" id="MBN8195864.1"/>
    </source>
</evidence>
<feature type="chain" id="PRO_5034621477" evidence="1">
    <location>
        <begin position="21"/>
        <end position="55"/>
    </location>
</feature>
<reference evidence="2" key="1">
    <citation type="submission" date="2020-12" db="EMBL/GenBank/DDBJ databases">
        <title>Oil enriched cultivation method for isolating marine PHA-producing bacteria.</title>
        <authorList>
            <person name="Zheng W."/>
            <person name="Yu S."/>
            <person name="Huang Y."/>
        </authorList>
    </citation>
    <scope>NUCLEOTIDE SEQUENCE</scope>
    <source>
        <strain evidence="2">SY-2-3</strain>
    </source>
</reference>
<dbReference type="Proteomes" id="UP000664405">
    <property type="component" value="Unassembled WGS sequence"/>
</dbReference>
<name>A0A8I1SIK5_9PROT</name>
<feature type="signal peptide" evidence="1">
    <location>
        <begin position="1"/>
        <end position="20"/>
    </location>
</feature>
<proteinExistence type="predicted"/>
<sequence length="55" mass="5882">MTVIVFAAFLICSFSNLTTANRHPVQKTFGIAGVNLPIPKGGSKGMDVTEQAVFR</sequence>
<evidence type="ECO:0000256" key="1">
    <source>
        <dbReference type="SAM" id="SignalP"/>
    </source>
</evidence>
<organism evidence="2 3">
    <name type="scientific">Thalassospira povalilytica</name>
    <dbReference type="NCBI Taxonomy" id="732237"/>
    <lineage>
        <taxon>Bacteria</taxon>
        <taxon>Pseudomonadati</taxon>
        <taxon>Pseudomonadota</taxon>
        <taxon>Alphaproteobacteria</taxon>
        <taxon>Rhodospirillales</taxon>
        <taxon>Thalassospiraceae</taxon>
        <taxon>Thalassospira</taxon>
    </lineage>
</organism>